<evidence type="ECO:0000256" key="8">
    <source>
        <dbReference type="ARBA" id="ARBA00022982"/>
    </source>
</evidence>
<dbReference type="NCBIfam" id="TIGR01944">
    <property type="entry name" value="rnfB"/>
    <property type="match status" value="1"/>
</dbReference>
<evidence type="ECO:0000259" key="12">
    <source>
        <dbReference type="PROSITE" id="PS51379"/>
    </source>
</evidence>
<dbReference type="EMBL" id="JADHQD010000004">
    <property type="protein sequence ID" value="MBL6818003.1"/>
    <property type="molecule type" value="Genomic_DNA"/>
</dbReference>
<gene>
    <name evidence="14" type="ORF">ISQ64_01195</name>
</gene>
<evidence type="ECO:0000256" key="7">
    <source>
        <dbReference type="ARBA" id="ARBA00022967"/>
    </source>
</evidence>
<evidence type="ECO:0000256" key="3">
    <source>
        <dbReference type="ARBA" id="ARBA00022485"/>
    </source>
</evidence>
<dbReference type="Pfam" id="PF04060">
    <property type="entry name" value="FeS"/>
    <property type="match status" value="1"/>
</dbReference>
<protein>
    <submittedName>
        <fullName evidence="14">RnfABCDGE type electron transport complex subunit B</fullName>
    </submittedName>
</protein>
<evidence type="ECO:0000256" key="4">
    <source>
        <dbReference type="ARBA" id="ARBA00022519"/>
    </source>
</evidence>
<keyword evidence="7" id="KW-1278">Translocase</keyword>
<evidence type="ECO:0000256" key="5">
    <source>
        <dbReference type="ARBA" id="ARBA00022723"/>
    </source>
</evidence>
<keyword evidence="8" id="KW-0249">Electron transport</keyword>
<reference evidence="14" key="1">
    <citation type="submission" date="2020-10" db="EMBL/GenBank/DDBJ databases">
        <title>Microbiome of the Black Sea water column analyzed by genome centric metagenomics.</title>
        <authorList>
            <person name="Cabello-Yeves P.J."/>
            <person name="Callieri C."/>
            <person name="Picazo A."/>
            <person name="Mehrshad M."/>
            <person name="Haro-Moreno J.M."/>
            <person name="Roda-Garcia J."/>
            <person name="Dzembekova N."/>
            <person name="Slabakova V."/>
            <person name="Slabakova N."/>
            <person name="Moncheva S."/>
            <person name="Rodriguez-Valera F."/>
        </authorList>
    </citation>
    <scope>NUCLEOTIDE SEQUENCE</scope>
    <source>
        <strain evidence="14">BS307-5m-G50</strain>
    </source>
</reference>
<evidence type="ECO:0000259" key="13">
    <source>
        <dbReference type="PROSITE" id="PS51656"/>
    </source>
</evidence>
<dbReference type="Pfam" id="PF14697">
    <property type="entry name" value="Fer4_21"/>
    <property type="match status" value="1"/>
</dbReference>
<keyword evidence="6" id="KW-0677">Repeat</keyword>
<evidence type="ECO:0000313" key="15">
    <source>
        <dbReference type="Proteomes" id="UP000711391"/>
    </source>
</evidence>
<keyword evidence="1" id="KW-0813">Transport</keyword>
<evidence type="ECO:0000256" key="9">
    <source>
        <dbReference type="ARBA" id="ARBA00023004"/>
    </source>
</evidence>
<keyword evidence="5" id="KW-0479">Metal-binding</keyword>
<keyword evidence="11" id="KW-0472">Membrane</keyword>
<evidence type="ECO:0000256" key="6">
    <source>
        <dbReference type="ARBA" id="ARBA00022737"/>
    </source>
</evidence>
<evidence type="ECO:0000256" key="10">
    <source>
        <dbReference type="ARBA" id="ARBA00023014"/>
    </source>
</evidence>
<dbReference type="InterPro" id="IPR017896">
    <property type="entry name" value="4Fe4S_Fe-S-bd"/>
</dbReference>
<dbReference type="SUPFAM" id="SSF54862">
    <property type="entry name" value="4Fe-4S ferredoxins"/>
    <property type="match status" value="1"/>
</dbReference>
<keyword evidence="3" id="KW-0004">4Fe-4S</keyword>
<dbReference type="GO" id="GO:0009055">
    <property type="term" value="F:electron transfer activity"/>
    <property type="evidence" value="ECO:0007669"/>
    <property type="project" value="InterPro"/>
</dbReference>
<keyword evidence="9" id="KW-0408">Iron</keyword>
<accession>A0A937LIH1</accession>
<dbReference type="InterPro" id="IPR017900">
    <property type="entry name" value="4Fe4S_Fe_S_CS"/>
</dbReference>
<dbReference type="AlphaFoldDB" id="A0A937LIH1"/>
<keyword evidence="4" id="KW-0997">Cell inner membrane</keyword>
<dbReference type="PROSITE" id="PS51379">
    <property type="entry name" value="4FE4S_FER_2"/>
    <property type="match status" value="2"/>
</dbReference>
<dbReference type="Proteomes" id="UP000711391">
    <property type="component" value="Unassembled WGS sequence"/>
</dbReference>
<evidence type="ECO:0000313" key="14">
    <source>
        <dbReference type="EMBL" id="MBL6818003.1"/>
    </source>
</evidence>
<feature type="domain" description="4Fe-4S" evidence="13">
    <location>
        <begin position="1"/>
        <end position="57"/>
    </location>
</feature>
<name>A0A937LIH1_9GAMM</name>
<evidence type="ECO:0000256" key="11">
    <source>
        <dbReference type="ARBA" id="ARBA00023136"/>
    </source>
</evidence>
<comment type="caution">
    <text evidence="14">The sequence shown here is derived from an EMBL/GenBank/DDBJ whole genome shotgun (WGS) entry which is preliminary data.</text>
</comment>
<dbReference type="InterPro" id="IPR050294">
    <property type="entry name" value="RnfB_subfamily"/>
</dbReference>
<dbReference type="PROSITE" id="PS51656">
    <property type="entry name" value="4FE4S"/>
    <property type="match status" value="1"/>
</dbReference>
<dbReference type="Gene3D" id="3.30.70.20">
    <property type="match status" value="2"/>
</dbReference>
<dbReference type="PANTHER" id="PTHR42859">
    <property type="entry name" value="OXIDOREDUCTASE"/>
    <property type="match status" value="1"/>
</dbReference>
<evidence type="ECO:0000256" key="1">
    <source>
        <dbReference type="ARBA" id="ARBA00022448"/>
    </source>
</evidence>
<feature type="domain" description="4Fe-4S ferredoxin-type" evidence="12">
    <location>
        <begin position="73"/>
        <end position="102"/>
    </location>
</feature>
<dbReference type="Gene3D" id="1.10.15.40">
    <property type="entry name" value="Electron transport complex subunit B, putative Fe-S cluster"/>
    <property type="match status" value="1"/>
</dbReference>
<organism evidence="14 15">
    <name type="scientific">SAR86 cluster bacterium</name>
    <dbReference type="NCBI Taxonomy" id="2030880"/>
    <lineage>
        <taxon>Bacteria</taxon>
        <taxon>Pseudomonadati</taxon>
        <taxon>Pseudomonadota</taxon>
        <taxon>Gammaproteobacteria</taxon>
        <taxon>SAR86 cluster</taxon>
    </lineage>
</organism>
<dbReference type="PROSITE" id="PS00198">
    <property type="entry name" value="4FE4S_FER_1"/>
    <property type="match status" value="2"/>
</dbReference>
<dbReference type="GO" id="GO:0051539">
    <property type="term" value="F:4 iron, 4 sulfur cluster binding"/>
    <property type="evidence" value="ECO:0007669"/>
    <property type="project" value="UniProtKB-KW"/>
</dbReference>
<dbReference type="InterPro" id="IPR007202">
    <property type="entry name" value="4Fe-4S_dom"/>
</dbReference>
<feature type="domain" description="4Fe-4S ferredoxin-type" evidence="12">
    <location>
        <begin position="103"/>
        <end position="132"/>
    </location>
</feature>
<dbReference type="PANTHER" id="PTHR42859:SF3">
    <property type="entry name" value="ION-TRANSLOCATING OXIDOREDUCTASE COMPLEX SUBUNIT B"/>
    <property type="match status" value="1"/>
</dbReference>
<sequence>MDLINLIHKELPQIQCGRCDTPGCMQYAQAIVDGESHDRCVPGGKKTLDKLNNILDKHIQEVDQEYGPTINNQKVSIVEDECIGCKKCINVCPMDAIVGASNMMHSVIDDICTGCELCIEPCPVDCIEIIEISNKSAKEPRNKSQEFFNIKESLINYKKRSKLKNFSNKNIDISDSINTKIKNRNVNKSSYLEEMQLDIIKKDLTELHKFDKSSLDSFIKDKS</sequence>
<dbReference type="InterPro" id="IPR010207">
    <property type="entry name" value="Elect_transpt_cplx_RnfB/RsxB"/>
</dbReference>
<proteinExistence type="predicted"/>
<keyword evidence="2" id="KW-1003">Cell membrane</keyword>
<dbReference type="GO" id="GO:0046872">
    <property type="term" value="F:metal ion binding"/>
    <property type="evidence" value="ECO:0007669"/>
    <property type="project" value="UniProtKB-KW"/>
</dbReference>
<evidence type="ECO:0000256" key="2">
    <source>
        <dbReference type="ARBA" id="ARBA00022475"/>
    </source>
</evidence>
<keyword evidence="10" id="KW-0411">Iron-sulfur</keyword>